<feature type="domain" description="Reverse transcriptase" evidence="8">
    <location>
        <begin position="44"/>
        <end position="223"/>
    </location>
</feature>
<accession>A0A699Q4V9</accession>
<dbReference type="PANTHER" id="PTHR24559">
    <property type="entry name" value="TRANSPOSON TY3-I GAG-POL POLYPROTEIN"/>
    <property type="match status" value="1"/>
</dbReference>
<dbReference type="GO" id="GO:0008233">
    <property type="term" value="F:peptidase activity"/>
    <property type="evidence" value="ECO:0007669"/>
    <property type="project" value="UniProtKB-KW"/>
</dbReference>
<dbReference type="PANTHER" id="PTHR24559:SF450">
    <property type="entry name" value="RNA-DIRECTED DNA POLYMERASE HOMOLOG"/>
    <property type="match status" value="1"/>
</dbReference>
<dbReference type="InterPro" id="IPR041577">
    <property type="entry name" value="RT_RNaseH_2"/>
</dbReference>
<keyword evidence="6" id="KW-0378">Hydrolase</keyword>
<keyword evidence="4" id="KW-0540">Nuclease</keyword>
<dbReference type="Gene3D" id="3.10.10.10">
    <property type="entry name" value="HIV Type 1 Reverse Transcriptase, subunit A, domain 1"/>
    <property type="match status" value="1"/>
</dbReference>
<protein>
    <submittedName>
        <fullName evidence="9">Peroxidase 64</fullName>
    </submittedName>
</protein>
<dbReference type="Pfam" id="PF00078">
    <property type="entry name" value="RVT_1"/>
    <property type="match status" value="1"/>
</dbReference>
<keyword evidence="1" id="KW-0645">Protease</keyword>
<evidence type="ECO:0000256" key="7">
    <source>
        <dbReference type="ARBA" id="ARBA00022918"/>
    </source>
</evidence>
<keyword evidence="9" id="KW-0560">Oxidoreductase</keyword>
<feature type="non-terminal residue" evidence="9">
    <location>
        <position position="1"/>
    </location>
</feature>
<dbReference type="InterPro" id="IPR000477">
    <property type="entry name" value="RT_dom"/>
</dbReference>
<dbReference type="GO" id="GO:0003964">
    <property type="term" value="F:RNA-directed DNA polymerase activity"/>
    <property type="evidence" value="ECO:0007669"/>
    <property type="project" value="UniProtKB-KW"/>
</dbReference>
<dbReference type="FunFam" id="3.30.70.270:FF:000020">
    <property type="entry name" value="Transposon Tf2-6 polyprotein-like Protein"/>
    <property type="match status" value="1"/>
</dbReference>
<comment type="caution">
    <text evidence="9">The sequence shown here is derived from an EMBL/GenBank/DDBJ whole genome shotgun (WGS) entry which is preliminary data.</text>
</comment>
<keyword evidence="7" id="KW-0695">RNA-directed DNA polymerase</keyword>
<feature type="non-terminal residue" evidence="9">
    <location>
        <position position="329"/>
    </location>
</feature>
<dbReference type="CDD" id="cd01647">
    <property type="entry name" value="RT_LTR"/>
    <property type="match status" value="1"/>
</dbReference>
<dbReference type="EMBL" id="BKCJ010973142">
    <property type="protein sequence ID" value="GFC57325.1"/>
    <property type="molecule type" value="Genomic_DNA"/>
</dbReference>
<dbReference type="Pfam" id="PF17919">
    <property type="entry name" value="RT_RNaseH_2"/>
    <property type="match status" value="1"/>
</dbReference>
<evidence type="ECO:0000259" key="8">
    <source>
        <dbReference type="PROSITE" id="PS50878"/>
    </source>
</evidence>
<evidence type="ECO:0000256" key="6">
    <source>
        <dbReference type="ARBA" id="ARBA00022801"/>
    </source>
</evidence>
<keyword evidence="9" id="KW-0575">Peroxidase</keyword>
<dbReference type="GO" id="GO:0004519">
    <property type="term" value="F:endonuclease activity"/>
    <property type="evidence" value="ECO:0007669"/>
    <property type="project" value="UniProtKB-KW"/>
</dbReference>
<dbReference type="AlphaFoldDB" id="A0A699Q4V9"/>
<dbReference type="PROSITE" id="PS50878">
    <property type="entry name" value="RT_POL"/>
    <property type="match status" value="1"/>
</dbReference>
<evidence type="ECO:0000256" key="1">
    <source>
        <dbReference type="ARBA" id="ARBA00022670"/>
    </source>
</evidence>
<dbReference type="GO" id="GO:0004601">
    <property type="term" value="F:peroxidase activity"/>
    <property type="evidence" value="ECO:0007669"/>
    <property type="project" value="UniProtKB-KW"/>
</dbReference>
<dbReference type="InterPro" id="IPR053134">
    <property type="entry name" value="RNA-dir_DNA_polymerase"/>
</dbReference>
<sequence>GLPPIRSQDHKIPLLPNARPVSSRPYCQPYYQKSEIEKQVRELLHQGLIRPSHSPFASPVILVKKNDGTWRFCVDYRALNDITIKDTYQLPVIAELLDELYGAAIYSKLDLRSGYHQIRVCKTDICKTAFRTHEGHYEFVVMPFGLTNAPATFQSLMNDLFRPHLRRFVLVFFDDILVYSRTLADHLQHLTTVLDILATNNFYAKITKCCFGVSKVNYLGHVISSSGVAVDQSKVQAVLDWPTPKNAKGVRGFLGLAGYYRKFIKHFGTMAAPLHKLVGKTPFYWDSSTERAFQQLNQSLTTALTLGLPDWSKSFTVECDASGVGPQGL</sequence>
<dbReference type="GO" id="GO:0006508">
    <property type="term" value="P:proteolysis"/>
    <property type="evidence" value="ECO:0007669"/>
    <property type="project" value="UniProtKB-KW"/>
</dbReference>
<evidence type="ECO:0000256" key="2">
    <source>
        <dbReference type="ARBA" id="ARBA00022679"/>
    </source>
</evidence>
<name>A0A699Q4V9_TANCI</name>
<evidence type="ECO:0000256" key="4">
    <source>
        <dbReference type="ARBA" id="ARBA00022722"/>
    </source>
</evidence>
<organism evidence="9">
    <name type="scientific">Tanacetum cinerariifolium</name>
    <name type="common">Dalmatian daisy</name>
    <name type="synonym">Chrysanthemum cinerariifolium</name>
    <dbReference type="NCBI Taxonomy" id="118510"/>
    <lineage>
        <taxon>Eukaryota</taxon>
        <taxon>Viridiplantae</taxon>
        <taxon>Streptophyta</taxon>
        <taxon>Embryophyta</taxon>
        <taxon>Tracheophyta</taxon>
        <taxon>Spermatophyta</taxon>
        <taxon>Magnoliopsida</taxon>
        <taxon>eudicotyledons</taxon>
        <taxon>Gunneridae</taxon>
        <taxon>Pentapetalae</taxon>
        <taxon>asterids</taxon>
        <taxon>campanulids</taxon>
        <taxon>Asterales</taxon>
        <taxon>Asteraceae</taxon>
        <taxon>Asteroideae</taxon>
        <taxon>Anthemideae</taxon>
        <taxon>Anthemidinae</taxon>
        <taxon>Tanacetum</taxon>
    </lineage>
</organism>
<dbReference type="InterPro" id="IPR043502">
    <property type="entry name" value="DNA/RNA_pol_sf"/>
</dbReference>
<evidence type="ECO:0000313" key="9">
    <source>
        <dbReference type="EMBL" id="GFC57325.1"/>
    </source>
</evidence>
<keyword evidence="2" id="KW-0808">Transferase</keyword>
<dbReference type="InterPro" id="IPR043128">
    <property type="entry name" value="Rev_trsase/Diguanyl_cyclase"/>
</dbReference>
<keyword evidence="3" id="KW-0548">Nucleotidyltransferase</keyword>
<dbReference type="Gene3D" id="3.30.70.270">
    <property type="match status" value="2"/>
</dbReference>
<keyword evidence="5" id="KW-0255">Endonuclease</keyword>
<dbReference type="FunFam" id="3.10.10.10:FF:000007">
    <property type="entry name" value="Retrovirus-related Pol polyprotein from transposon 17.6-like Protein"/>
    <property type="match status" value="1"/>
</dbReference>
<reference evidence="9" key="1">
    <citation type="journal article" date="2019" name="Sci. Rep.">
        <title>Draft genome of Tanacetum cinerariifolium, the natural source of mosquito coil.</title>
        <authorList>
            <person name="Yamashiro T."/>
            <person name="Shiraishi A."/>
            <person name="Satake H."/>
            <person name="Nakayama K."/>
        </authorList>
    </citation>
    <scope>NUCLEOTIDE SEQUENCE</scope>
</reference>
<gene>
    <name evidence="9" type="ORF">Tci_829295</name>
</gene>
<proteinExistence type="predicted"/>
<dbReference type="SUPFAM" id="SSF56672">
    <property type="entry name" value="DNA/RNA polymerases"/>
    <property type="match status" value="1"/>
</dbReference>
<evidence type="ECO:0000256" key="5">
    <source>
        <dbReference type="ARBA" id="ARBA00022759"/>
    </source>
</evidence>
<evidence type="ECO:0000256" key="3">
    <source>
        <dbReference type="ARBA" id="ARBA00022695"/>
    </source>
</evidence>